<keyword evidence="1" id="KW-0863">Zinc-finger</keyword>
<dbReference type="Gene3D" id="3.30.40.10">
    <property type="entry name" value="Zinc/RING finger domain, C3HC4 (zinc finger)"/>
    <property type="match status" value="1"/>
</dbReference>
<dbReference type="PANTHER" id="PTHR22696:SF1">
    <property type="entry name" value="E3 UBIQUITIN-PROTEIN LIGASE RNF26"/>
    <property type="match status" value="1"/>
</dbReference>
<dbReference type="AlphaFoldDB" id="A0A1Y1HSY3"/>
<evidence type="ECO:0000256" key="1">
    <source>
        <dbReference type="PROSITE-ProRule" id="PRU00175"/>
    </source>
</evidence>
<protein>
    <recommendedName>
        <fullName evidence="4">RING-type domain-containing protein</fullName>
    </recommendedName>
</protein>
<dbReference type="GO" id="GO:0008270">
    <property type="term" value="F:zinc ion binding"/>
    <property type="evidence" value="ECO:0007669"/>
    <property type="project" value="UniProtKB-KW"/>
</dbReference>
<dbReference type="PROSITE" id="PS50089">
    <property type="entry name" value="ZF_RING_2"/>
    <property type="match status" value="1"/>
</dbReference>
<gene>
    <name evidence="5" type="ORF">KFL_000740230</name>
</gene>
<keyword evidence="6" id="KW-1185">Reference proteome</keyword>
<feature type="compositionally biased region" description="Low complexity" evidence="3">
    <location>
        <begin position="35"/>
        <end position="63"/>
    </location>
</feature>
<feature type="coiled-coil region" evidence="2">
    <location>
        <begin position="245"/>
        <end position="272"/>
    </location>
</feature>
<keyword evidence="1" id="KW-0862">Zinc</keyword>
<dbReference type="PANTHER" id="PTHR22696">
    <property type="entry name" value="E3 UBIQUITIN-PROTEIN LIGASE RNF26"/>
    <property type="match status" value="1"/>
</dbReference>
<keyword evidence="2" id="KW-0175">Coiled coil</keyword>
<reference evidence="5 6" key="1">
    <citation type="journal article" date="2014" name="Nat. Commun.">
        <title>Klebsormidium flaccidum genome reveals primary factors for plant terrestrial adaptation.</title>
        <authorList>
            <person name="Hori K."/>
            <person name="Maruyama F."/>
            <person name="Fujisawa T."/>
            <person name="Togashi T."/>
            <person name="Yamamoto N."/>
            <person name="Seo M."/>
            <person name="Sato S."/>
            <person name="Yamada T."/>
            <person name="Mori H."/>
            <person name="Tajima N."/>
            <person name="Moriyama T."/>
            <person name="Ikeuchi M."/>
            <person name="Watanabe M."/>
            <person name="Wada H."/>
            <person name="Kobayashi K."/>
            <person name="Saito M."/>
            <person name="Masuda T."/>
            <person name="Sasaki-Sekimoto Y."/>
            <person name="Mashiguchi K."/>
            <person name="Awai K."/>
            <person name="Shimojima M."/>
            <person name="Masuda S."/>
            <person name="Iwai M."/>
            <person name="Nobusawa T."/>
            <person name="Narise T."/>
            <person name="Kondo S."/>
            <person name="Saito H."/>
            <person name="Sato R."/>
            <person name="Murakawa M."/>
            <person name="Ihara Y."/>
            <person name="Oshima-Yamada Y."/>
            <person name="Ohtaka K."/>
            <person name="Satoh M."/>
            <person name="Sonobe K."/>
            <person name="Ishii M."/>
            <person name="Ohtani R."/>
            <person name="Kanamori-Sato M."/>
            <person name="Honoki R."/>
            <person name="Miyazaki D."/>
            <person name="Mochizuki H."/>
            <person name="Umetsu J."/>
            <person name="Higashi K."/>
            <person name="Shibata D."/>
            <person name="Kamiya Y."/>
            <person name="Sato N."/>
            <person name="Nakamura Y."/>
            <person name="Tabata S."/>
            <person name="Ida S."/>
            <person name="Kurokawa K."/>
            <person name="Ohta H."/>
        </authorList>
    </citation>
    <scope>NUCLEOTIDE SEQUENCE [LARGE SCALE GENOMIC DNA]</scope>
    <source>
        <strain evidence="5 6">NIES-2285</strain>
    </source>
</reference>
<evidence type="ECO:0000256" key="3">
    <source>
        <dbReference type="SAM" id="MobiDB-lite"/>
    </source>
</evidence>
<organism evidence="5 6">
    <name type="scientific">Klebsormidium nitens</name>
    <name type="common">Green alga</name>
    <name type="synonym">Ulothrix nitens</name>
    <dbReference type="NCBI Taxonomy" id="105231"/>
    <lineage>
        <taxon>Eukaryota</taxon>
        <taxon>Viridiplantae</taxon>
        <taxon>Streptophyta</taxon>
        <taxon>Klebsormidiophyceae</taxon>
        <taxon>Klebsormidiales</taxon>
        <taxon>Klebsormidiaceae</taxon>
        <taxon>Klebsormidium</taxon>
    </lineage>
</organism>
<feature type="region of interest" description="Disordered" evidence="3">
    <location>
        <begin position="35"/>
        <end position="71"/>
    </location>
</feature>
<proteinExistence type="predicted"/>
<dbReference type="Proteomes" id="UP000054558">
    <property type="component" value="Unassembled WGS sequence"/>
</dbReference>
<dbReference type="SMART" id="SM00184">
    <property type="entry name" value="RING"/>
    <property type="match status" value="1"/>
</dbReference>
<evidence type="ECO:0000256" key="2">
    <source>
        <dbReference type="SAM" id="Coils"/>
    </source>
</evidence>
<feature type="domain" description="RING-type" evidence="4">
    <location>
        <begin position="275"/>
        <end position="314"/>
    </location>
</feature>
<name>A0A1Y1HSY3_KLENI</name>
<evidence type="ECO:0000313" key="6">
    <source>
        <dbReference type="Proteomes" id="UP000054558"/>
    </source>
</evidence>
<keyword evidence="1" id="KW-0479">Metal-binding</keyword>
<accession>A0A1Y1HSY3</accession>
<dbReference type="Pfam" id="PF13920">
    <property type="entry name" value="zf-C3HC4_3"/>
    <property type="match status" value="1"/>
</dbReference>
<dbReference type="EMBL" id="DF237023">
    <property type="protein sequence ID" value="GAQ81223.1"/>
    <property type="molecule type" value="Genomic_DNA"/>
</dbReference>
<sequence length="331" mass="36424">MAGQFPAGHAALTALAELAHARLAFTQRHRAGLDAGTSSAAAGGSAGANAHGANGHGVNVHNGEGPMIPQPAGAVQNALRRQATEEEEAELATQEEEEALFLGLVEPDEIDMMDFIDPEAEEFDQEKELQDWETAQRDAELAAEAERAENFALQQDMQDVGIDTDRHRLAQIVREGAQWLVDDQAFFQATYAQMAQVQYATQQLLENVHQGMQMAMEIERAANLEEAVRARTEAAIAAETHRMQMAAVKTQANQCKAQMTRLQEALEKEKDRNNCKICFSRTKNAVLLPCLHADYCMQCIAEHRKRRNTCPTCRTPLSGTLECRPAAPDDD</sequence>
<dbReference type="InterPro" id="IPR001841">
    <property type="entry name" value="Znf_RING"/>
</dbReference>
<evidence type="ECO:0000313" key="5">
    <source>
        <dbReference type="EMBL" id="GAQ81223.1"/>
    </source>
</evidence>
<dbReference type="OrthoDB" id="1937093at2759"/>
<dbReference type="OMA" id="LEKWMQA"/>
<dbReference type="InterPro" id="IPR013083">
    <property type="entry name" value="Znf_RING/FYVE/PHD"/>
</dbReference>
<evidence type="ECO:0000259" key="4">
    <source>
        <dbReference type="PROSITE" id="PS50089"/>
    </source>
</evidence>
<dbReference type="SUPFAM" id="SSF57850">
    <property type="entry name" value="RING/U-box"/>
    <property type="match status" value="1"/>
</dbReference>